<dbReference type="InterPro" id="IPR036291">
    <property type="entry name" value="NAD(P)-bd_dom_sf"/>
</dbReference>
<evidence type="ECO:0000256" key="5">
    <source>
        <dbReference type="ARBA" id="ARBA00016219"/>
    </source>
</evidence>
<organism evidence="13">
    <name type="scientific">Arthroderma gypseum (strain ATCC MYA-4604 / CBS 118893)</name>
    <name type="common">Microsporum gypseum</name>
    <dbReference type="NCBI Taxonomy" id="535722"/>
    <lineage>
        <taxon>Eukaryota</taxon>
        <taxon>Fungi</taxon>
        <taxon>Dikarya</taxon>
        <taxon>Ascomycota</taxon>
        <taxon>Pezizomycotina</taxon>
        <taxon>Eurotiomycetes</taxon>
        <taxon>Eurotiomycetidae</taxon>
        <taxon>Onygenales</taxon>
        <taxon>Arthrodermataceae</taxon>
        <taxon>Nannizzia</taxon>
    </lineage>
</organism>
<reference evidence="13" key="1">
    <citation type="journal article" date="2012" name="MBio">
        <title>Comparative genome analysis of Trichophyton rubrum and related dermatophytes reveals candidate genes involved in infection.</title>
        <authorList>
            <person name="Martinez D.A."/>
            <person name="Oliver B.G."/>
            <person name="Graeser Y."/>
            <person name="Goldberg J.M."/>
            <person name="Li W."/>
            <person name="Martinez-Rossi N.M."/>
            <person name="Monod M."/>
            <person name="Shelest E."/>
            <person name="Barton R.C."/>
            <person name="Birch E."/>
            <person name="Brakhage A.A."/>
            <person name="Chen Z."/>
            <person name="Gurr S.J."/>
            <person name="Heiman D."/>
            <person name="Heitman J."/>
            <person name="Kosti I."/>
            <person name="Rossi A."/>
            <person name="Saif S."/>
            <person name="Samalova M."/>
            <person name="Saunders C.W."/>
            <person name="Shea T."/>
            <person name="Summerbell R.C."/>
            <person name="Xu J."/>
            <person name="Young S."/>
            <person name="Zeng Q."/>
            <person name="Birren B.W."/>
            <person name="Cuomo C.A."/>
            <person name="White T.C."/>
        </authorList>
    </citation>
    <scope>NUCLEOTIDE SEQUENCE [LARGE SCALE GENOMIC DNA]</scope>
    <source>
        <strain evidence="13">ATCC MYA-4604 / CBS 118893</strain>
    </source>
</reference>
<dbReference type="EMBL" id="DS989822">
    <property type="protein sequence ID" value="EFQ98271.1"/>
    <property type="molecule type" value="Genomic_DNA"/>
</dbReference>
<comment type="subunit">
    <text evidence="3">Monomer.</text>
</comment>
<feature type="region of interest" description="Disordered" evidence="9">
    <location>
        <begin position="67"/>
        <end position="87"/>
    </location>
</feature>
<evidence type="ECO:0000256" key="2">
    <source>
        <dbReference type="ARBA" id="ARBA00006541"/>
    </source>
</evidence>
<dbReference type="Proteomes" id="UP000002669">
    <property type="component" value="Unassembled WGS sequence"/>
</dbReference>
<dbReference type="FunFam" id="3.40.50.720:FF:000316">
    <property type="entry name" value="Mannitol-1-phosphate 5-dehydrogenase"/>
    <property type="match status" value="1"/>
</dbReference>
<keyword evidence="6" id="KW-0560">Oxidoreductase</keyword>
<comment type="catalytic activity">
    <reaction evidence="8">
        <text>D-mannitol 1-phosphate + NAD(+) = beta-D-fructose 6-phosphate + NADH + H(+)</text>
        <dbReference type="Rhea" id="RHEA:19661"/>
        <dbReference type="ChEBI" id="CHEBI:15378"/>
        <dbReference type="ChEBI" id="CHEBI:57540"/>
        <dbReference type="ChEBI" id="CHEBI:57634"/>
        <dbReference type="ChEBI" id="CHEBI:57945"/>
        <dbReference type="ChEBI" id="CHEBI:61381"/>
        <dbReference type="EC" id="1.1.1.17"/>
    </reaction>
</comment>
<dbReference type="PANTHER" id="PTHR30524:SF0">
    <property type="entry name" value="ALTRONATE OXIDOREDUCTASE-RELATED"/>
    <property type="match status" value="1"/>
</dbReference>
<sequence length="598" mass="65703">MYMVVSGIPGISGIRLGTKFSSKSFTVACSLYLPVVAPEASLDYTNQERTTGVEVTKSDKRVTLLSSRRRERPALQTNQPHPNKKGTPCTTVKLASATPNFLSFFFSSLLALPTTSVTSVLKAISTALSSAISLFHASPSTRALARQKTASSAAISASASGKMPSKKAIHFGGGNIGRGFVAEFLHESDYEVVFIDVMDQVIENLQKSESYTVTEISSAGENVKKITNYRAINSKYNMEDVIREIATAEVVTCAVGPNILKFIASPIAKGIDARTIERPLAVIACENAIGATDTLASFIKEHTDKDRLATLSDRARFANSAIDRIVPTQDPDAGLNVKIEKFYEWAVDQTPFGDWGHPDIKAIHWVDNLEPYIERKLYTVNTGHATAAYYGYNSGKKTIYEALSDPRIKKVVDDALSETSRLIIDKHGIPEQEQRAYVSAIIERISNPYLEDVVERVGRAPVRKLGRKERFIGPAAQLAERGQKVDALMGAVEQALRFQNVPGDDESTELAKILREENCESAAQKLTSLEPNHPLYDRVVEKRNDAIRLVTQHKNLGEAMPIGPVKLHKHLQLDSRKRNQQTPPSISKQTTRGASLPL</sequence>
<dbReference type="InterPro" id="IPR013131">
    <property type="entry name" value="Mannitol_DH_N"/>
</dbReference>
<evidence type="ECO:0000259" key="10">
    <source>
        <dbReference type="Pfam" id="PF01232"/>
    </source>
</evidence>
<dbReference type="GeneID" id="10032548"/>
<comment type="similarity">
    <text evidence="2">Belongs to the mannitol dehydrogenase family.</text>
</comment>
<dbReference type="HOGENOM" id="CLU_036089_0_1_1"/>
<evidence type="ECO:0000313" key="13">
    <source>
        <dbReference type="Proteomes" id="UP000002669"/>
    </source>
</evidence>
<evidence type="ECO:0000256" key="6">
    <source>
        <dbReference type="ARBA" id="ARBA00023002"/>
    </source>
</evidence>
<keyword evidence="7" id="KW-0520">NAD</keyword>
<dbReference type="STRING" id="535722.E5R022"/>
<dbReference type="InterPro" id="IPR023028">
    <property type="entry name" value="Mannitol_1_phos_5_DH"/>
</dbReference>
<dbReference type="Pfam" id="PF01232">
    <property type="entry name" value="Mannitol_dh"/>
    <property type="match status" value="1"/>
</dbReference>
<keyword evidence="13" id="KW-1185">Reference proteome</keyword>
<dbReference type="PANTHER" id="PTHR30524">
    <property type="entry name" value="MANNITOL-1-PHOSPHATE 5-DEHYDROGENASE"/>
    <property type="match status" value="1"/>
</dbReference>
<dbReference type="RefSeq" id="XP_003177223.1">
    <property type="nucleotide sequence ID" value="XM_003177175.1"/>
</dbReference>
<dbReference type="OrthoDB" id="418169at2759"/>
<protein>
    <recommendedName>
        <fullName evidence="5">Mannitol-1-phosphate 5-dehydrogenase</fullName>
        <ecNumber evidence="4">1.1.1.17</ecNumber>
    </recommendedName>
</protein>
<proteinExistence type="inferred from homology"/>
<dbReference type="GO" id="GO:0008926">
    <property type="term" value="F:mannitol-1-phosphate 5-dehydrogenase activity"/>
    <property type="evidence" value="ECO:0007669"/>
    <property type="project" value="UniProtKB-EC"/>
</dbReference>
<evidence type="ECO:0000313" key="12">
    <source>
        <dbReference type="EMBL" id="EFQ98271.1"/>
    </source>
</evidence>
<feature type="compositionally biased region" description="Polar residues" evidence="9">
    <location>
        <begin position="580"/>
        <end position="598"/>
    </location>
</feature>
<dbReference type="NCBIfam" id="NF002652">
    <property type="entry name" value="PRK02318.2-5"/>
    <property type="match status" value="1"/>
</dbReference>
<dbReference type="HAMAP" id="MF_00196">
    <property type="entry name" value="Mannitol_dehydrog"/>
    <property type="match status" value="1"/>
</dbReference>
<dbReference type="PRINTS" id="PR00084">
    <property type="entry name" value="MTLDHDRGNASE"/>
</dbReference>
<evidence type="ECO:0000256" key="8">
    <source>
        <dbReference type="ARBA" id="ARBA00048615"/>
    </source>
</evidence>
<dbReference type="Gene3D" id="3.40.50.720">
    <property type="entry name" value="NAD(P)-binding Rossmann-like Domain"/>
    <property type="match status" value="1"/>
</dbReference>
<dbReference type="eggNOG" id="ENOG502QVPN">
    <property type="taxonomic scope" value="Eukaryota"/>
</dbReference>
<evidence type="ECO:0000256" key="4">
    <source>
        <dbReference type="ARBA" id="ARBA00012939"/>
    </source>
</evidence>
<comment type="function">
    <text evidence="1">Catalyzes the NAD(H)-dependent interconversion of D-fructose 6-phosphate and D-mannitol 1-phosphate in the mannitol metabolic pathway.</text>
</comment>
<evidence type="ECO:0000256" key="3">
    <source>
        <dbReference type="ARBA" id="ARBA00011245"/>
    </source>
</evidence>
<dbReference type="GO" id="GO:0005829">
    <property type="term" value="C:cytosol"/>
    <property type="evidence" value="ECO:0007669"/>
    <property type="project" value="TreeGrafter"/>
</dbReference>
<dbReference type="SUPFAM" id="SSF48179">
    <property type="entry name" value="6-phosphogluconate dehydrogenase C-terminal domain-like"/>
    <property type="match status" value="1"/>
</dbReference>
<evidence type="ECO:0000256" key="9">
    <source>
        <dbReference type="SAM" id="MobiDB-lite"/>
    </source>
</evidence>
<evidence type="ECO:0000259" key="11">
    <source>
        <dbReference type="Pfam" id="PF08125"/>
    </source>
</evidence>
<dbReference type="InterPro" id="IPR008927">
    <property type="entry name" value="6-PGluconate_DH-like_C_sf"/>
</dbReference>
<accession>E5R022</accession>
<dbReference type="VEuPathDB" id="FungiDB:MGYG_01305"/>
<evidence type="ECO:0000256" key="7">
    <source>
        <dbReference type="ARBA" id="ARBA00023027"/>
    </source>
</evidence>
<feature type="region of interest" description="Disordered" evidence="9">
    <location>
        <begin position="573"/>
        <end position="598"/>
    </location>
</feature>
<dbReference type="InterPro" id="IPR013328">
    <property type="entry name" value="6PGD_dom2"/>
</dbReference>
<dbReference type="GO" id="GO:0019592">
    <property type="term" value="P:mannitol catabolic process"/>
    <property type="evidence" value="ECO:0007669"/>
    <property type="project" value="TreeGrafter"/>
</dbReference>
<dbReference type="Gene3D" id="1.10.1040.10">
    <property type="entry name" value="N-(1-d-carboxylethyl)-l-norvaline Dehydrogenase, domain 2"/>
    <property type="match status" value="1"/>
</dbReference>
<feature type="domain" description="Mannitol dehydrogenase C-terminal" evidence="11">
    <location>
        <begin position="368"/>
        <end position="510"/>
    </location>
</feature>
<evidence type="ECO:0000256" key="1">
    <source>
        <dbReference type="ARBA" id="ARBA00004085"/>
    </source>
</evidence>
<feature type="domain" description="Mannitol dehydrogenase N-terminal" evidence="10">
    <location>
        <begin position="167"/>
        <end position="352"/>
    </location>
</feature>
<dbReference type="SUPFAM" id="SSF51735">
    <property type="entry name" value="NAD(P)-binding Rossmann-fold domains"/>
    <property type="match status" value="1"/>
</dbReference>
<dbReference type="InParanoid" id="E5R022"/>
<dbReference type="InterPro" id="IPR000669">
    <property type="entry name" value="Mannitol_DH"/>
</dbReference>
<name>E5R022_ARTGP</name>
<dbReference type="Pfam" id="PF08125">
    <property type="entry name" value="Mannitol_dh_C"/>
    <property type="match status" value="1"/>
</dbReference>
<dbReference type="EC" id="1.1.1.17" evidence="4"/>
<dbReference type="InterPro" id="IPR013118">
    <property type="entry name" value="Mannitol_DH_C"/>
</dbReference>
<gene>
    <name evidence="12" type="ORF">MGYG_01305</name>
</gene>
<dbReference type="AlphaFoldDB" id="E5R022"/>